<sequence>MSNVDLNWVFFSVGFPDIPEPVLDIWQVLTGFLERERSLPKMFELSPLARHGEDILGEERLRLTPDAISSFLASKKLVGFSVNAGRHPKMIWFSLLNAKGLGRQSELRCQIDKDVKAPNDWSQLVQAIAVLTPIIGAWQWQMPYQSWQWNFRVDLGYERSFGEIPPGFRRWHEPSIDGIGNGRILVDTSLNPGRPKELIPTINFYPTAEMWLGPHFWQYAKCTKEEALAADFFIEKRDTPHYLYLKCWPEPFTRPDGEQGRMQQRLWKLFFHEDCEWPPGSGTICDEPMYGPP</sequence>
<dbReference type="AlphaFoldDB" id="A0A840V6U9"/>
<accession>A0A840V6U9</accession>
<gene>
    <name evidence="1" type="ORF">HNR46_004259</name>
</gene>
<proteinExistence type="predicted"/>
<evidence type="ECO:0008006" key="3">
    <source>
        <dbReference type="Google" id="ProtNLM"/>
    </source>
</evidence>
<protein>
    <recommendedName>
        <fullName evidence="3">DUF3396 domain-containing protein</fullName>
    </recommendedName>
</protein>
<dbReference type="RefSeq" id="WP_184022525.1">
    <property type="nucleotide sequence ID" value="NZ_JACHFD010000061.1"/>
</dbReference>
<feature type="non-terminal residue" evidence="1">
    <location>
        <position position="293"/>
    </location>
</feature>
<evidence type="ECO:0000313" key="1">
    <source>
        <dbReference type="EMBL" id="MBB5353987.1"/>
    </source>
</evidence>
<name>A0A840V6U9_9BACT</name>
<keyword evidence="2" id="KW-1185">Reference proteome</keyword>
<organism evidence="1 2">
    <name type="scientific">Haloferula luteola</name>
    <dbReference type="NCBI Taxonomy" id="595692"/>
    <lineage>
        <taxon>Bacteria</taxon>
        <taxon>Pseudomonadati</taxon>
        <taxon>Verrucomicrobiota</taxon>
        <taxon>Verrucomicrobiia</taxon>
        <taxon>Verrucomicrobiales</taxon>
        <taxon>Verrucomicrobiaceae</taxon>
        <taxon>Haloferula</taxon>
    </lineage>
</organism>
<dbReference type="EMBL" id="JACHFD010000061">
    <property type="protein sequence ID" value="MBB5353987.1"/>
    <property type="molecule type" value="Genomic_DNA"/>
</dbReference>
<evidence type="ECO:0000313" key="2">
    <source>
        <dbReference type="Proteomes" id="UP000557717"/>
    </source>
</evidence>
<dbReference type="Proteomes" id="UP000557717">
    <property type="component" value="Unassembled WGS sequence"/>
</dbReference>
<comment type="caution">
    <text evidence="1">The sequence shown here is derived from an EMBL/GenBank/DDBJ whole genome shotgun (WGS) entry which is preliminary data.</text>
</comment>
<reference evidence="1 2" key="1">
    <citation type="submission" date="2020-08" db="EMBL/GenBank/DDBJ databases">
        <title>Genomic Encyclopedia of Type Strains, Phase IV (KMG-IV): sequencing the most valuable type-strain genomes for metagenomic binning, comparative biology and taxonomic classification.</title>
        <authorList>
            <person name="Goeker M."/>
        </authorList>
    </citation>
    <scope>NUCLEOTIDE SEQUENCE [LARGE SCALE GENOMIC DNA]</scope>
    <source>
        <strain evidence="1 2">YC6886</strain>
    </source>
</reference>